<evidence type="ECO:0000256" key="3">
    <source>
        <dbReference type="ARBA" id="ARBA00022723"/>
    </source>
</evidence>
<keyword evidence="2" id="KW-0349">Heme</keyword>
<dbReference type="InterPro" id="IPR009050">
    <property type="entry name" value="Globin-like_sf"/>
</dbReference>
<sequence>MTTPLDNADIVRLVDRFYDRVQADPILGPVFNPAVHDWPEHKRTLVSFWSSIALGTRSYRGNPMAMHRPHAIREEHFAHWLALWREVAEAELPAEHAAMFIEHANRIAQSLQFGLGLMPRRGVIRGLPVIGDDL</sequence>
<comment type="caution">
    <text evidence="5">The sequence shown here is derived from an EMBL/GenBank/DDBJ whole genome shotgun (WGS) entry which is preliminary data.</text>
</comment>
<keyword evidence="3" id="KW-0479">Metal-binding</keyword>
<evidence type="ECO:0000256" key="4">
    <source>
        <dbReference type="ARBA" id="ARBA00023004"/>
    </source>
</evidence>
<gene>
    <name evidence="5" type="ORF">LK996_04985</name>
</gene>
<evidence type="ECO:0000313" key="5">
    <source>
        <dbReference type="EMBL" id="MCC8362426.1"/>
    </source>
</evidence>
<name>A0ABS8JFP7_9GAMM</name>
<reference evidence="5" key="1">
    <citation type="submission" date="2021-10" db="EMBL/GenBank/DDBJ databases">
        <authorList>
            <person name="Lyu M."/>
            <person name="Wang X."/>
            <person name="Meng X."/>
            <person name="Xu K."/>
        </authorList>
    </citation>
    <scope>NUCLEOTIDE SEQUENCE</scope>
    <source>
        <strain evidence="5">A6</strain>
    </source>
</reference>
<keyword evidence="4" id="KW-0408">Iron</keyword>
<keyword evidence="6" id="KW-1185">Reference proteome</keyword>
<dbReference type="SUPFAM" id="SSF46458">
    <property type="entry name" value="Globin-like"/>
    <property type="match status" value="1"/>
</dbReference>
<evidence type="ECO:0000256" key="2">
    <source>
        <dbReference type="ARBA" id="ARBA00022617"/>
    </source>
</evidence>
<dbReference type="Proteomes" id="UP001165293">
    <property type="component" value="Unassembled WGS sequence"/>
</dbReference>
<dbReference type="InterPro" id="IPR012292">
    <property type="entry name" value="Globin/Proto"/>
</dbReference>
<dbReference type="Gene3D" id="1.10.490.10">
    <property type="entry name" value="Globins"/>
    <property type="match status" value="1"/>
</dbReference>
<organism evidence="5 6">
    <name type="scientific">Noviluteimonas lactosilytica</name>
    <dbReference type="NCBI Taxonomy" id="2888523"/>
    <lineage>
        <taxon>Bacteria</taxon>
        <taxon>Pseudomonadati</taxon>
        <taxon>Pseudomonadota</taxon>
        <taxon>Gammaproteobacteria</taxon>
        <taxon>Lysobacterales</taxon>
        <taxon>Lysobacteraceae</taxon>
        <taxon>Noviluteimonas</taxon>
    </lineage>
</organism>
<dbReference type="CDD" id="cd08916">
    <property type="entry name" value="TrHb3_P"/>
    <property type="match status" value="1"/>
</dbReference>
<dbReference type="EMBL" id="JAJGAK010000001">
    <property type="protein sequence ID" value="MCC8362426.1"/>
    <property type="molecule type" value="Genomic_DNA"/>
</dbReference>
<accession>A0ABS8JFP7</accession>
<proteinExistence type="predicted"/>
<dbReference type="Pfam" id="PF01152">
    <property type="entry name" value="Bac_globin"/>
    <property type="match status" value="1"/>
</dbReference>
<protein>
    <submittedName>
        <fullName evidence="5">Group III truncated hemoglobin</fullName>
    </submittedName>
</protein>
<evidence type="ECO:0000313" key="6">
    <source>
        <dbReference type="Proteomes" id="UP001165293"/>
    </source>
</evidence>
<dbReference type="InterPro" id="IPR001486">
    <property type="entry name" value="Hemoglobin_trunc"/>
</dbReference>
<evidence type="ECO:0000256" key="1">
    <source>
        <dbReference type="ARBA" id="ARBA00022448"/>
    </source>
</evidence>
<keyword evidence="1" id="KW-0813">Transport</keyword>
<dbReference type="RefSeq" id="WP_230526029.1">
    <property type="nucleotide sequence ID" value="NZ_JAJGAK010000001.1"/>
</dbReference>